<dbReference type="EMBL" id="JAIWYP010000011">
    <property type="protein sequence ID" value="KAH3739495.1"/>
    <property type="molecule type" value="Genomic_DNA"/>
</dbReference>
<protein>
    <submittedName>
        <fullName evidence="2">Uncharacterized protein</fullName>
    </submittedName>
</protein>
<feature type="region of interest" description="Disordered" evidence="1">
    <location>
        <begin position="161"/>
        <end position="181"/>
    </location>
</feature>
<dbReference type="Proteomes" id="UP000828390">
    <property type="component" value="Unassembled WGS sequence"/>
</dbReference>
<comment type="caution">
    <text evidence="2">The sequence shown here is derived from an EMBL/GenBank/DDBJ whole genome shotgun (WGS) entry which is preliminary data.</text>
</comment>
<evidence type="ECO:0000313" key="2">
    <source>
        <dbReference type="EMBL" id="KAH3739495.1"/>
    </source>
</evidence>
<name>A0A9D4HXY7_DREPO</name>
<organism evidence="2 3">
    <name type="scientific">Dreissena polymorpha</name>
    <name type="common">Zebra mussel</name>
    <name type="synonym">Mytilus polymorpha</name>
    <dbReference type="NCBI Taxonomy" id="45954"/>
    <lineage>
        <taxon>Eukaryota</taxon>
        <taxon>Metazoa</taxon>
        <taxon>Spiralia</taxon>
        <taxon>Lophotrochozoa</taxon>
        <taxon>Mollusca</taxon>
        <taxon>Bivalvia</taxon>
        <taxon>Autobranchia</taxon>
        <taxon>Heteroconchia</taxon>
        <taxon>Euheterodonta</taxon>
        <taxon>Imparidentia</taxon>
        <taxon>Neoheterodontei</taxon>
        <taxon>Myida</taxon>
        <taxon>Dreissenoidea</taxon>
        <taxon>Dreissenidae</taxon>
        <taxon>Dreissena</taxon>
    </lineage>
</organism>
<evidence type="ECO:0000313" key="3">
    <source>
        <dbReference type="Proteomes" id="UP000828390"/>
    </source>
</evidence>
<reference evidence="2" key="1">
    <citation type="journal article" date="2019" name="bioRxiv">
        <title>The Genome of the Zebra Mussel, Dreissena polymorpha: A Resource for Invasive Species Research.</title>
        <authorList>
            <person name="McCartney M.A."/>
            <person name="Auch B."/>
            <person name="Kono T."/>
            <person name="Mallez S."/>
            <person name="Zhang Y."/>
            <person name="Obille A."/>
            <person name="Becker A."/>
            <person name="Abrahante J.E."/>
            <person name="Garbe J."/>
            <person name="Badalamenti J.P."/>
            <person name="Herman A."/>
            <person name="Mangelson H."/>
            <person name="Liachko I."/>
            <person name="Sullivan S."/>
            <person name="Sone E.D."/>
            <person name="Koren S."/>
            <person name="Silverstein K.A.T."/>
            <person name="Beckman K.B."/>
            <person name="Gohl D.M."/>
        </authorList>
    </citation>
    <scope>NUCLEOTIDE SEQUENCE</scope>
    <source>
        <strain evidence="2">Duluth1</strain>
        <tissue evidence="2">Whole animal</tissue>
    </source>
</reference>
<evidence type="ECO:0000256" key="1">
    <source>
        <dbReference type="SAM" id="MobiDB-lite"/>
    </source>
</evidence>
<dbReference type="AlphaFoldDB" id="A0A9D4HXY7"/>
<gene>
    <name evidence="2" type="ORF">DPMN_046147</name>
</gene>
<keyword evidence="3" id="KW-1185">Reference proteome</keyword>
<proteinExistence type="predicted"/>
<feature type="compositionally biased region" description="Polar residues" evidence="1">
    <location>
        <begin position="103"/>
        <end position="117"/>
    </location>
</feature>
<feature type="region of interest" description="Disordered" evidence="1">
    <location>
        <begin position="103"/>
        <end position="128"/>
    </location>
</feature>
<feature type="compositionally biased region" description="Polar residues" evidence="1">
    <location>
        <begin position="166"/>
        <end position="181"/>
    </location>
</feature>
<accession>A0A9D4HXY7</accession>
<reference evidence="2" key="2">
    <citation type="submission" date="2020-11" db="EMBL/GenBank/DDBJ databases">
        <authorList>
            <person name="McCartney M.A."/>
            <person name="Auch B."/>
            <person name="Kono T."/>
            <person name="Mallez S."/>
            <person name="Becker A."/>
            <person name="Gohl D.M."/>
            <person name="Silverstein K.A.T."/>
            <person name="Koren S."/>
            <person name="Bechman K.B."/>
            <person name="Herman A."/>
            <person name="Abrahante J.E."/>
            <person name="Garbe J."/>
        </authorList>
    </citation>
    <scope>NUCLEOTIDE SEQUENCE</scope>
    <source>
        <strain evidence="2">Duluth1</strain>
        <tissue evidence="2">Whole animal</tissue>
    </source>
</reference>
<sequence>MTDLANNLEVLKSEVDQTLTKGVTFHEQENIDKEIEQEKAYQRKLRTEISAEQFAQPVKGETLRTELDEDELLKLYEERVKELELSGKPKSPKESQWYVNPSHIQSTSEAPTLQSIGRSYRYGKSSEKERSEKDENAFKYFPNTFGSSYEMCALDYPASAHMDSSAPPSMRTSRSKSASRLTQSYTFRTPDRSFKDHQALDKMYLMTSEAPVTSKNSFNFLCLFLYCCRCLIFLNLDYVEDFLLLSNFIL</sequence>